<dbReference type="GO" id="GO:0016798">
    <property type="term" value="F:hydrolase activity, acting on glycosyl bonds"/>
    <property type="evidence" value="ECO:0007669"/>
    <property type="project" value="UniProtKB-KW"/>
</dbReference>
<dbReference type="Gene3D" id="2.60.120.260">
    <property type="entry name" value="Galactose-binding domain-like"/>
    <property type="match status" value="1"/>
</dbReference>
<feature type="domain" description="F5/8 type C" evidence="3">
    <location>
        <begin position="171"/>
        <end position="332"/>
    </location>
</feature>
<evidence type="ECO:0000313" key="5">
    <source>
        <dbReference type="Proteomes" id="UP000824116"/>
    </source>
</evidence>
<dbReference type="SUPFAM" id="SSF49785">
    <property type="entry name" value="Galactose-binding domain-like"/>
    <property type="match status" value="1"/>
</dbReference>
<keyword evidence="2" id="KW-1133">Transmembrane helix</keyword>
<dbReference type="Pfam" id="PF00754">
    <property type="entry name" value="F5_F8_type_C"/>
    <property type="match status" value="1"/>
</dbReference>
<dbReference type="PROSITE" id="PS51257">
    <property type="entry name" value="PROKAR_LIPOPROTEIN"/>
    <property type="match status" value="1"/>
</dbReference>
<accession>A0A9D2G8K6</accession>
<gene>
    <name evidence="4" type="ORF">H9723_02780</name>
</gene>
<name>A0A9D2G8K6_9FIRM</name>
<keyword evidence="1" id="KW-0378">Hydrolase</keyword>
<dbReference type="Proteomes" id="UP000824116">
    <property type="component" value="Unassembled WGS sequence"/>
</dbReference>
<dbReference type="InterPro" id="IPR025883">
    <property type="entry name" value="Cadherin-like_domain"/>
</dbReference>
<keyword evidence="1" id="KW-0326">Glycosidase</keyword>
<dbReference type="InterPro" id="IPR000421">
    <property type="entry name" value="FA58C"/>
</dbReference>
<dbReference type="PROSITE" id="PS50022">
    <property type="entry name" value="FA58C_3"/>
    <property type="match status" value="1"/>
</dbReference>
<sequence length="665" mass="75055">MERHFNLFPRSSRKRKRLFGSVLGIMCSCMMLVGCILPLMPAVETKAEQTSLLSNLVIDKVYSLEAVNGYGDYEPNDSGFAPEVTEYTGTAYNSVDSIKVYPFAESDTASVTVNDKELTGDGYVEINVSEVKTYDINVEVTDGGENITYHVSVDKVDHDYRGRSPIIQNETIMNALSVETEMGNEDKLMEILKKDHLVVLPESNKADGSYVDTDETYWSVQGSSLPNADGSSGPTTLFTVDLGNTYSVSRIRAAFGPSNLNLGSNRVKISVSTDGQNWESPVTKGNMNTGVQWHQNVTRYEFGVSYDARYIRFEATNWQYPNKELRIYQFMIFYDAAGAPEKMDAPDGASMPWQHEERHQYLASGQATAVERGLSMMGWTPSSGYGRGVPTADEAEEFGYDGPLFYDPDFQNPDYMLYNPDALWGIAKAPFGGNNMGAAGEPRDFIPESMKPYMANAISFCFGDEGGYSTAEAEKFGEWFDWMREHYPGVILHSNQCMLQWSRNQMLEYMKIAQPDLLTWDDYYGNSSWSSPSSINLSNENTQKDGARRLINLPVWKTYRELAYQGIDGTGSRPIMFGQYIDTFASSHSQSNKNLIVNTSILSGMKWLNFFRVEYQFDRSYLWDEDGTPTRGLLEWGRIIDRVHAIDDQLTRLNNDWIMFKVGEM</sequence>
<feature type="transmembrane region" description="Helical" evidence="2">
    <location>
        <begin position="21"/>
        <end position="40"/>
    </location>
</feature>
<protein>
    <submittedName>
        <fullName evidence="4">Discoidin domain-containing protein</fullName>
    </submittedName>
</protein>
<comment type="caution">
    <text evidence="4">The sequence shown here is derived from an EMBL/GenBank/DDBJ whole genome shotgun (WGS) entry which is preliminary data.</text>
</comment>
<dbReference type="Pfam" id="PF12733">
    <property type="entry name" value="Cadherin-like"/>
    <property type="match status" value="1"/>
</dbReference>
<evidence type="ECO:0000256" key="2">
    <source>
        <dbReference type="SAM" id="Phobius"/>
    </source>
</evidence>
<dbReference type="InterPro" id="IPR008979">
    <property type="entry name" value="Galactose-bd-like_sf"/>
</dbReference>
<proteinExistence type="predicted"/>
<evidence type="ECO:0000256" key="1">
    <source>
        <dbReference type="ARBA" id="ARBA00023295"/>
    </source>
</evidence>
<keyword evidence="2" id="KW-0472">Membrane</keyword>
<organism evidence="4 5">
    <name type="scientific">Candidatus Mediterraneibacter stercoravium</name>
    <dbReference type="NCBI Taxonomy" id="2838685"/>
    <lineage>
        <taxon>Bacteria</taxon>
        <taxon>Bacillati</taxon>
        <taxon>Bacillota</taxon>
        <taxon>Clostridia</taxon>
        <taxon>Lachnospirales</taxon>
        <taxon>Lachnospiraceae</taxon>
        <taxon>Mediterraneibacter</taxon>
    </lineage>
</organism>
<reference evidence="4" key="2">
    <citation type="submission" date="2021-04" db="EMBL/GenBank/DDBJ databases">
        <authorList>
            <person name="Gilroy R."/>
        </authorList>
    </citation>
    <scope>NUCLEOTIDE SEQUENCE</scope>
    <source>
        <strain evidence="4">CHK196-3914</strain>
    </source>
</reference>
<feature type="non-terminal residue" evidence="4">
    <location>
        <position position="665"/>
    </location>
</feature>
<dbReference type="AlphaFoldDB" id="A0A9D2G8K6"/>
<evidence type="ECO:0000259" key="3">
    <source>
        <dbReference type="PROSITE" id="PS50022"/>
    </source>
</evidence>
<keyword evidence="2" id="KW-0812">Transmembrane</keyword>
<evidence type="ECO:0000313" key="4">
    <source>
        <dbReference type="EMBL" id="HIZ74156.1"/>
    </source>
</evidence>
<dbReference type="EMBL" id="DXAY01000063">
    <property type="protein sequence ID" value="HIZ74156.1"/>
    <property type="molecule type" value="Genomic_DNA"/>
</dbReference>
<reference evidence="4" key="1">
    <citation type="journal article" date="2021" name="PeerJ">
        <title>Extensive microbial diversity within the chicken gut microbiome revealed by metagenomics and culture.</title>
        <authorList>
            <person name="Gilroy R."/>
            <person name="Ravi A."/>
            <person name="Getino M."/>
            <person name="Pursley I."/>
            <person name="Horton D.L."/>
            <person name="Alikhan N.F."/>
            <person name="Baker D."/>
            <person name="Gharbi K."/>
            <person name="Hall N."/>
            <person name="Watson M."/>
            <person name="Adriaenssens E.M."/>
            <person name="Foster-Nyarko E."/>
            <person name="Jarju S."/>
            <person name="Secka A."/>
            <person name="Antonio M."/>
            <person name="Oren A."/>
            <person name="Chaudhuri R.R."/>
            <person name="La Ragione R."/>
            <person name="Hildebrand F."/>
            <person name="Pallen M.J."/>
        </authorList>
    </citation>
    <scope>NUCLEOTIDE SEQUENCE</scope>
    <source>
        <strain evidence="4">CHK196-3914</strain>
    </source>
</reference>